<evidence type="ECO:0000313" key="4">
    <source>
        <dbReference type="EMBL" id="KAA9032387.1"/>
    </source>
</evidence>
<evidence type="ECO:0000256" key="1">
    <source>
        <dbReference type="ARBA" id="ARBA00023125"/>
    </source>
</evidence>
<comment type="caution">
    <text evidence="4">The sequence shown here is derived from an EMBL/GenBank/DDBJ whole genome shotgun (WGS) entry which is preliminary data.</text>
</comment>
<dbReference type="Gene3D" id="1.10.260.40">
    <property type="entry name" value="lambda repressor-like DNA-binding domains"/>
    <property type="match status" value="1"/>
</dbReference>
<evidence type="ECO:0000313" key="5">
    <source>
        <dbReference type="Proteomes" id="UP000326671"/>
    </source>
</evidence>
<dbReference type="GO" id="GO:0005829">
    <property type="term" value="C:cytosol"/>
    <property type="evidence" value="ECO:0007669"/>
    <property type="project" value="TreeGrafter"/>
</dbReference>
<gene>
    <name evidence="4" type="ORF">F4V44_00320</name>
</gene>
<dbReference type="Pfam" id="PF01381">
    <property type="entry name" value="HTH_3"/>
    <property type="match status" value="1"/>
</dbReference>
<protein>
    <submittedName>
        <fullName evidence="4">Helix-turn-helix transcriptional regulator</fullName>
    </submittedName>
</protein>
<organism evidence="4 5">
    <name type="scientific">Niallia endozanthoxylica</name>
    <dbReference type="NCBI Taxonomy" id="2036016"/>
    <lineage>
        <taxon>Bacteria</taxon>
        <taxon>Bacillati</taxon>
        <taxon>Bacillota</taxon>
        <taxon>Bacilli</taxon>
        <taxon>Bacillales</taxon>
        <taxon>Bacillaceae</taxon>
        <taxon>Niallia</taxon>
    </lineage>
</organism>
<dbReference type="PANTHER" id="PTHR46797:SF13">
    <property type="entry name" value="HTH-TYPE TRANSCRIPTIONAL REGULATOR SINR"/>
    <property type="match status" value="1"/>
</dbReference>
<dbReference type="InterPro" id="IPR010981">
    <property type="entry name" value="SinR/SinI_dimer_dom"/>
</dbReference>
<evidence type="ECO:0000259" key="2">
    <source>
        <dbReference type="PROSITE" id="PS50943"/>
    </source>
</evidence>
<dbReference type="GO" id="GO:0046983">
    <property type="term" value="F:protein dimerization activity"/>
    <property type="evidence" value="ECO:0007669"/>
    <property type="project" value="InterPro"/>
</dbReference>
<dbReference type="PANTHER" id="PTHR46797">
    <property type="entry name" value="HTH-TYPE TRANSCRIPTIONAL REGULATOR"/>
    <property type="match status" value="1"/>
</dbReference>
<dbReference type="GO" id="GO:0003677">
    <property type="term" value="F:DNA binding"/>
    <property type="evidence" value="ECO:0007669"/>
    <property type="project" value="UniProtKB-KW"/>
</dbReference>
<dbReference type="Proteomes" id="UP000326671">
    <property type="component" value="Unassembled WGS sequence"/>
</dbReference>
<feature type="domain" description="Sin" evidence="3">
    <location>
        <begin position="66"/>
        <end position="104"/>
    </location>
</feature>
<evidence type="ECO:0000259" key="3">
    <source>
        <dbReference type="PROSITE" id="PS51500"/>
    </source>
</evidence>
<dbReference type="SUPFAM" id="SSF47413">
    <property type="entry name" value="lambda repressor-like DNA-binding domains"/>
    <property type="match status" value="1"/>
</dbReference>
<dbReference type="CDD" id="cd00093">
    <property type="entry name" value="HTH_XRE"/>
    <property type="match status" value="1"/>
</dbReference>
<dbReference type="OrthoDB" id="1859224at2"/>
<dbReference type="RefSeq" id="WP_150437992.1">
    <property type="nucleotide sequence ID" value="NZ_VYKL01000003.1"/>
</dbReference>
<dbReference type="SMART" id="SM00530">
    <property type="entry name" value="HTH_XRE"/>
    <property type="match status" value="1"/>
</dbReference>
<dbReference type="GO" id="GO:0003700">
    <property type="term" value="F:DNA-binding transcription factor activity"/>
    <property type="evidence" value="ECO:0007669"/>
    <property type="project" value="TreeGrafter"/>
</dbReference>
<dbReference type="InterPro" id="IPR010982">
    <property type="entry name" value="Lambda_DNA-bd_dom_sf"/>
</dbReference>
<keyword evidence="1" id="KW-0238">DNA-binding</keyword>
<dbReference type="EMBL" id="VYKL01000003">
    <property type="protein sequence ID" value="KAA9032387.1"/>
    <property type="molecule type" value="Genomic_DNA"/>
</dbReference>
<name>A0A5J5I6C3_9BACI</name>
<reference evidence="4 5" key="1">
    <citation type="submission" date="2019-09" db="EMBL/GenBank/DDBJ databases">
        <title>Whole genome sequences of isolates from the Mars Exploration Rovers.</title>
        <authorList>
            <person name="Seuylemezian A."/>
            <person name="Vaishampayan P."/>
        </authorList>
    </citation>
    <scope>NUCLEOTIDE SEQUENCE [LARGE SCALE GENOMIC DNA]</scope>
    <source>
        <strain evidence="4 5">MER_TA_151</strain>
    </source>
</reference>
<dbReference type="AlphaFoldDB" id="A0A5J5I6C3"/>
<dbReference type="InterPro" id="IPR001387">
    <property type="entry name" value="Cro/C1-type_HTH"/>
</dbReference>
<keyword evidence="5" id="KW-1185">Reference proteome</keyword>
<dbReference type="InterPro" id="IPR050807">
    <property type="entry name" value="TransReg_Diox_bact_type"/>
</dbReference>
<feature type="domain" description="HTH cro/C1-type" evidence="2">
    <location>
        <begin position="6"/>
        <end position="61"/>
    </location>
</feature>
<accession>A0A5J5I6C3</accession>
<proteinExistence type="predicted"/>
<sequence length="115" mass="13392">MIGKKIQQIREEKGLSISELAKKANVSKSYLSEIERGLQTNPSLQFLNKISLSLDIHLETLLNHTSYENKFAKDLNHEWLLLISQAIEDGLEKKDFQRYAEYQSFLKKQDKLDSH</sequence>
<dbReference type="PROSITE" id="PS51500">
    <property type="entry name" value="SIN"/>
    <property type="match status" value="1"/>
</dbReference>
<dbReference type="PROSITE" id="PS50943">
    <property type="entry name" value="HTH_CROC1"/>
    <property type="match status" value="1"/>
</dbReference>